<dbReference type="Proteomes" id="UP000586305">
    <property type="component" value="Unassembled WGS sequence"/>
</dbReference>
<dbReference type="InterPro" id="IPR028978">
    <property type="entry name" value="Chorismate_lyase_/UTRA_dom_sf"/>
</dbReference>
<proteinExistence type="predicted"/>
<dbReference type="InterPro" id="IPR002800">
    <property type="entry name" value="Rv2949c-like"/>
</dbReference>
<name>A0A849VHR5_9GAMM</name>
<dbReference type="SUPFAM" id="SSF64288">
    <property type="entry name" value="Chorismate lyase-like"/>
    <property type="match status" value="1"/>
</dbReference>
<accession>A0A849VHR5</accession>
<dbReference type="Pfam" id="PF01947">
    <property type="entry name" value="Rv2949c-like"/>
    <property type="match status" value="1"/>
</dbReference>
<sequence>MLNELKNLNLDQPDRKVLEQNDLSLFQKVLFTTDGTVTRLLELYTGEKIKVNKLDQGISTGISSQVLGCTEDDPLLRRTILLSGAAKHYIYADSVFIFEKLSTNIQYSLLQSDTPIGLLWEKEKTEIYRKIIDYKSEICEASSSHFGLEPNTPMLSRTYLVINNGAPFGVINEKFPMSYFKDKS</sequence>
<reference evidence="1 2" key="1">
    <citation type="submission" date="2020-04" db="EMBL/GenBank/DDBJ databases">
        <title>Pseudoalteromonas caenipelagi sp. nov., isolated from a tidal flat.</title>
        <authorList>
            <person name="Park S."/>
            <person name="Yoon J.-H."/>
        </authorList>
    </citation>
    <scope>NUCLEOTIDE SEQUENCE [LARGE SCALE GENOMIC DNA]</scope>
    <source>
        <strain evidence="1 2">JBTF-M23</strain>
    </source>
</reference>
<dbReference type="Gene3D" id="3.40.1410.10">
    <property type="entry name" value="Chorismate lyase-like"/>
    <property type="match status" value="1"/>
</dbReference>
<dbReference type="RefSeq" id="WP_171626332.1">
    <property type="nucleotide sequence ID" value="NZ_JABBPG010000004.1"/>
</dbReference>
<evidence type="ECO:0000313" key="1">
    <source>
        <dbReference type="EMBL" id="NOU51271.1"/>
    </source>
</evidence>
<keyword evidence="2" id="KW-1185">Reference proteome</keyword>
<gene>
    <name evidence="1" type="ORF">HG263_12105</name>
</gene>
<dbReference type="AlphaFoldDB" id="A0A849VHR5"/>
<organism evidence="1 2">
    <name type="scientific">Pseudoalteromonas caenipelagi</name>
    <dbReference type="NCBI Taxonomy" id="2726988"/>
    <lineage>
        <taxon>Bacteria</taxon>
        <taxon>Pseudomonadati</taxon>
        <taxon>Pseudomonadota</taxon>
        <taxon>Gammaproteobacteria</taxon>
        <taxon>Alteromonadales</taxon>
        <taxon>Pseudoalteromonadaceae</taxon>
        <taxon>Pseudoalteromonas</taxon>
    </lineage>
</organism>
<protein>
    <submittedName>
        <fullName evidence="1">DUF98 domain-containing protein</fullName>
    </submittedName>
</protein>
<dbReference type="EMBL" id="JABBPG010000004">
    <property type="protein sequence ID" value="NOU51271.1"/>
    <property type="molecule type" value="Genomic_DNA"/>
</dbReference>
<evidence type="ECO:0000313" key="2">
    <source>
        <dbReference type="Proteomes" id="UP000586305"/>
    </source>
</evidence>
<comment type="caution">
    <text evidence="1">The sequence shown here is derived from an EMBL/GenBank/DDBJ whole genome shotgun (WGS) entry which is preliminary data.</text>
</comment>